<keyword evidence="3" id="KW-1185">Reference proteome</keyword>
<proteinExistence type="predicted"/>
<organism evidence="2 3">
    <name type="scientific">Mizuhopecten yessoensis</name>
    <name type="common">Japanese scallop</name>
    <name type="synonym">Patinopecten yessoensis</name>
    <dbReference type="NCBI Taxonomy" id="6573"/>
    <lineage>
        <taxon>Eukaryota</taxon>
        <taxon>Metazoa</taxon>
        <taxon>Spiralia</taxon>
        <taxon>Lophotrochozoa</taxon>
        <taxon>Mollusca</taxon>
        <taxon>Bivalvia</taxon>
        <taxon>Autobranchia</taxon>
        <taxon>Pteriomorphia</taxon>
        <taxon>Pectinida</taxon>
        <taxon>Pectinoidea</taxon>
        <taxon>Pectinidae</taxon>
        <taxon>Mizuhopecten</taxon>
    </lineage>
</organism>
<name>A0A210PWJ9_MIZYE</name>
<feature type="signal peptide" evidence="1">
    <location>
        <begin position="1"/>
        <end position="19"/>
    </location>
</feature>
<gene>
    <name evidence="2" type="ORF">KP79_PYT20221</name>
</gene>
<keyword evidence="1" id="KW-0732">Signal</keyword>
<feature type="chain" id="PRO_5012171201" evidence="1">
    <location>
        <begin position="20"/>
        <end position="178"/>
    </location>
</feature>
<dbReference type="EMBL" id="NEDP02005440">
    <property type="protein sequence ID" value="OWF40868.1"/>
    <property type="molecule type" value="Genomic_DNA"/>
</dbReference>
<protein>
    <submittedName>
        <fullName evidence="2">Uncharacterized protein</fullName>
    </submittedName>
</protein>
<comment type="caution">
    <text evidence="2">The sequence shown here is derived from an EMBL/GenBank/DDBJ whole genome shotgun (WGS) entry which is preliminary data.</text>
</comment>
<sequence length="178" mass="18716">MKSLAFVLLIVCIVGSVTSKSLESKSLLDSILGHHGGCFGPLVDCFADPCMMSTCSNTNAMKCVAPRSGHIKKSPIMQGVPTIDAPTIMQWVTAGSVTAKSLESKSLLDTILGHHGCQGGVGLVNCFVDPCMVARCSNTAAVHCVSNYCGGCHADWEDVNGMEGMGPLPLPMEVEPRF</sequence>
<dbReference type="AlphaFoldDB" id="A0A210PWJ9"/>
<evidence type="ECO:0000313" key="2">
    <source>
        <dbReference type="EMBL" id="OWF40868.1"/>
    </source>
</evidence>
<dbReference type="Proteomes" id="UP000242188">
    <property type="component" value="Unassembled WGS sequence"/>
</dbReference>
<evidence type="ECO:0000313" key="3">
    <source>
        <dbReference type="Proteomes" id="UP000242188"/>
    </source>
</evidence>
<reference evidence="2 3" key="1">
    <citation type="journal article" date="2017" name="Nat. Ecol. Evol.">
        <title>Scallop genome provides insights into evolution of bilaterian karyotype and development.</title>
        <authorList>
            <person name="Wang S."/>
            <person name="Zhang J."/>
            <person name="Jiao W."/>
            <person name="Li J."/>
            <person name="Xun X."/>
            <person name="Sun Y."/>
            <person name="Guo X."/>
            <person name="Huan P."/>
            <person name="Dong B."/>
            <person name="Zhang L."/>
            <person name="Hu X."/>
            <person name="Sun X."/>
            <person name="Wang J."/>
            <person name="Zhao C."/>
            <person name="Wang Y."/>
            <person name="Wang D."/>
            <person name="Huang X."/>
            <person name="Wang R."/>
            <person name="Lv J."/>
            <person name="Li Y."/>
            <person name="Zhang Z."/>
            <person name="Liu B."/>
            <person name="Lu W."/>
            <person name="Hui Y."/>
            <person name="Liang J."/>
            <person name="Zhou Z."/>
            <person name="Hou R."/>
            <person name="Li X."/>
            <person name="Liu Y."/>
            <person name="Li H."/>
            <person name="Ning X."/>
            <person name="Lin Y."/>
            <person name="Zhao L."/>
            <person name="Xing Q."/>
            <person name="Dou J."/>
            <person name="Li Y."/>
            <person name="Mao J."/>
            <person name="Guo H."/>
            <person name="Dou H."/>
            <person name="Li T."/>
            <person name="Mu C."/>
            <person name="Jiang W."/>
            <person name="Fu Q."/>
            <person name="Fu X."/>
            <person name="Miao Y."/>
            <person name="Liu J."/>
            <person name="Yu Q."/>
            <person name="Li R."/>
            <person name="Liao H."/>
            <person name="Li X."/>
            <person name="Kong Y."/>
            <person name="Jiang Z."/>
            <person name="Chourrout D."/>
            <person name="Li R."/>
            <person name="Bao Z."/>
        </authorList>
    </citation>
    <scope>NUCLEOTIDE SEQUENCE [LARGE SCALE GENOMIC DNA]</scope>
    <source>
        <strain evidence="2 3">PY_sf001</strain>
    </source>
</reference>
<accession>A0A210PWJ9</accession>
<evidence type="ECO:0000256" key="1">
    <source>
        <dbReference type="SAM" id="SignalP"/>
    </source>
</evidence>